<evidence type="ECO:0000256" key="3">
    <source>
        <dbReference type="ARBA" id="ARBA00023163"/>
    </source>
</evidence>
<keyword evidence="2" id="KW-0238">DNA-binding</keyword>
<feature type="domain" description="HTH marR-type" evidence="4">
    <location>
        <begin position="44"/>
        <end position="180"/>
    </location>
</feature>
<proteinExistence type="predicted"/>
<evidence type="ECO:0000259" key="4">
    <source>
        <dbReference type="PROSITE" id="PS50995"/>
    </source>
</evidence>
<evidence type="ECO:0000313" key="5">
    <source>
        <dbReference type="EMBL" id="SJM35767.1"/>
    </source>
</evidence>
<protein>
    <submittedName>
        <fullName evidence="5">Putative transcriptional regulator</fullName>
    </submittedName>
</protein>
<dbReference type="PANTHER" id="PTHR33164">
    <property type="entry name" value="TRANSCRIPTIONAL REGULATOR, MARR FAMILY"/>
    <property type="match status" value="1"/>
</dbReference>
<dbReference type="PRINTS" id="PR00598">
    <property type="entry name" value="HTHMARR"/>
</dbReference>
<dbReference type="GO" id="GO:0003700">
    <property type="term" value="F:DNA-binding transcription factor activity"/>
    <property type="evidence" value="ECO:0007669"/>
    <property type="project" value="InterPro"/>
</dbReference>
<dbReference type="InterPro" id="IPR000835">
    <property type="entry name" value="HTH_MarR-typ"/>
</dbReference>
<evidence type="ECO:0000256" key="2">
    <source>
        <dbReference type="ARBA" id="ARBA00023125"/>
    </source>
</evidence>
<dbReference type="Gene3D" id="1.10.10.10">
    <property type="entry name" value="Winged helix-like DNA-binding domain superfamily/Winged helix DNA-binding domain"/>
    <property type="match status" value="1"/>
</dbReference>
<dbReference type="EMBL" id="FUIG01000103">
    <property type="protein sequence ID" value="SJM35767.1"/>
    <property type="molecule type" value="Genomic_DNA"/>
</dbReference>
<dbReference type="PROSITE" id="PS01117">
    <property type="entry name" value="HTH_MARR_1"/>
    <property type="match status" value="1"/>
</dbReference>
<keyword evidence="6" id="KW-1185">Reference proteome</keyword>
<keyword evidence="3" id="KW-0804">Transcription</keyword>
<accession>A0A2P9AX85</accession>
<dbReference type="InterPro" id="IPR036390">
    <property type="entry name" value="WH_DNA-bd_sf"/>
</dbReference>
<dbReference type="PROSITE" id="PS50995">
    <property type="entry name" value="HTH_MARR_2"/>
    <property type="match status" value="1"/>
</dbReference>
<dbReference type="GO" id="GO:0003677">
    <property type="term" value="F:DNA binding"/>
    <property type="evidence" value="ECO:0007669"/>
    <property type="project" value="UniProtKB-KW"/>
</dbReference>
<keyword evidence="1" id="KW-0805">Transcription regulation</keyword>
<dbReference type="SUPFAM" id="SSF46785">
    <property type="entry name" value="Winged helix' DNA-binding domain"/>
    <property type="match status" value="1"/>
</dbReference>
<dbReference type="InterPro" id="IPR023187">
    <property type="entry name" value="Tscrpt_reg_MarR-type_CS"/>
</dbReference>
<evidence type="ECO:0000256" key="1">
    <source>
        <dbReference type="ARBA" id="ARBA00023015"/>
    </source>
</evidence>
<dbReference type="AlphaFoldDB" id="A0A2P9AX85"/>
<evidence type="ECO:0000313" key="6">
    <source>
        <dbReference type="Proteomes" id="UP000245698"/>
    </source>
</evidence>
<sequence>MAVLRYQCNCIYIDAFASIVKLDAIASIGYAAIMTEKADPSPTAIKAWARLMRVSRQLVERAEDALKDSSLPPLAWYDVLHELAEAGEGGLRPFQLIERTLFAQYNISRLLARLEADGLVEKLRVADDGRGQTIRITEKGRETRRHMWAVYGRSIAELVGAKLSNEDLETLSALLGRLRHPAMLE</sequence>
<organism evidence="5 6">
    <name type="scientific">Mesorhizobium delmotii</name>
    <dbReference type="NCBI Taxonomy" id="1631247"/>
    <lineage>
        <taxon>Bacteria</taxon>
        <taxon>Pseudomonadati</taxon>
        <taxon>Pseudomonadota</taxon>
        <taxon>Alphaproteobacteria</taxon>
        <taxon>Hyphomicrobiales</taxon>
        <taxon>Phyllobacteriaceae</taxon>
        <taxon>Mesorhizobium</taxon>
    </lineage>
</organism>
<dbReference type="InterPro" id="IPR036388">
    <property type="entry name" value="WH-like_DNA-bd_sf"/>
</dbReference>
<dbReference type="SMART" id="SM00347">
    <property type="entry name" value="HTH_MARR"/>
    <property type="match status" value="1"/>
</dbReference>
<dbReference type="InterPro" id="IPR039422">
    <property type="entry name" value="MarR/SlyA-like"/>
</dbReference>
<dbReference type="Pfam" id="PF12802">
    <property type="entry name" value="MarR_2"/>
    <property type="match status" value="1"/>
</dbReference>
<dbReference type="Proteomes" id="UP000245698">
    <property type="component" value="Unassembled WGS sequence"/>
</dbReference>
<reference evidence="6" key="1">
    <citation type="submission" date="2016-12" db="EMBL/GenBank/DDBJ databases">
        <authorList>
            <person name="Brunel B."/>
        </authorList>
    </citation>
    <scope>NUCLEOTIDE SEQUENCE [LARGE SCALE GENOMIC DNA]</scope>
</reference>
<name>A0A2P9AX85_9HYPH</name>
<gene>
    <name evidence="5" type="ORF">BQ8482_90142</name>
</gene>
<dbReference type="PANTHER" id="PTHR33164:SF104">
    <property type="entry name" value="TRANSCRIPTIONAL REGULATORY PROTEIN"/>
    <property type="match status" value="1"/>
</dbReference>
<dbReference type="GO" id="GO:0006950">
    <property type="term" value="P:response to stress"/>
    <property type="evidence" value="ECO:0007669"/>
    <property type="project" value="TreeGrafter"/>
</dbReference>